<feature type="compositionally biased region" description="Gly residues" evidence="1">
    <location>
        <begin position="2781"/>
        <end position="2790"/>
    </location>
</feature>
<feature type="transmembrane region" description="Helical" evidence="2">
    <location>
        <begin position="893"/>
        <end position="916"/>
    </location>
</feature>
<feature type="region of interest" description="Disordered" evidence="1">
    <location>
        <begin position="2781"/>
        <end position="2834"/>
    </location>
</feature>
<feature type="transmembrane region" description="Helical" evidence="2">
    <location>
        <begin position="1287"/>
        <end position="1309"/>
    </location>
</feature>
<dbReference type="SUPFAM" id="SSF53756">
    <property type="entry name" value="UDP-Glycosyltransferase/glycogen phosphorylase"/>
    <property type="match status" value="1"/>
</dbReference>
<feature type="transmembrane region" description="Helical" evidence="2">
    <location>
        <begin position="1226"/>
        <end position="1247"/>
    </location>
</feature>
<reference evidence="3" key="2">
    <citation type="submission" date="2023-05" db="EMBL/GenBank/DDBJ databases">
        <authorList>
            <consortium name="Lawrence Berkeley National Laboratory"/>
            <person name="Steindorff A."/>
            <person name="Hensen N."/>
            <person name="Bonometti L."/>
            <person name="Westerberg I."/>
            <person name="Brannstrom I.O."/>
            <person name="Guillou S."/>
            <person name="Cros-Aarteil S."/>
            <person name="Calhoun S."/>
            <person name="Haridas S."/>
            <person name="Kuo A."/>
            <person name="Mondo S."/>
            <person name="Pangilinan J."/>
            <person name="Riley R."/>
            <person name="Labutti K."/>
            <person name="Andreopoulos B."/>
            <person name="Lipzen A."/>
            <person name="Chen C."/>
            <person name="Yanf M."/>
            <person name="Daum C."/>
            <person name="Ng V."/>
            <person name="Clum A."/>
            <person name="Ohm R."/>
            <person name="Martin F."/>
            <person name="Silar P."/>
            <person name="Natvig D."/>
            <person name="Lalanne C."/>
            <person name="Gautier V."/>
            <person name="Ament-Velasquez S.L."/>
            <person name="Kruys A."/>
            <person name="Hutchinson M.I."/>
            <person name="Powell A.J."/>
            <person name="Barry K."/>
            <person name="Miller A.N."/>
            <person name="Grigoriev I.V."/>
            <person name="Debuchy R."/>
            <person name="Gladieux P."/>
            <person name="Thoren M.H."/>
            <person name="Johannesson H."/>
        </authorList>
    </citation>
    <scope>NUCLEOTIDE SEQUENCE</scope>
    <source>
        <strain evidence="3">PSN243</strain>
    </source>
</reference>
<keyword evidence="2" id="KW-0812">Transmembrane</keyword>
<dbReference type="PANTHER" id="PTHR12526">
    <property type="entry name" value="GLYCOSYLTRANSFERASE"/>
    <property type="match status" value="1"/>
</dbReference>
<dbReference type="EMBL" id="MU865946">
    <property type="protein sequence ID" value="KAK4448003.1"/>
    <property type="molecule type" value="Genomic_DNA"/>
</dbReference>
<accession>A0AAV9GKZ5</accession>
<name>A0AAV9GKZ5_9PEZI</name>
<evidence type="ECO:0008006" key="5">
    <source>
        <dbReference type="Google" id="ProtNLM"/>
    </source>
</evidence>
<sequence>MASFFQPPGLSGDPVIAACNTGPKQRQVYCNRLIPSDERFGTPLQRLTFSLSIVCLAIPFALWAIPRCLRWAKEWREVRRRGRQRRANLGGKTDRSIPAVVDLKPLASIKALHFLEQHSDTTAMRSDSAAYAVPLPSFTDPESSYPPVLRSAQPQRTLLGIVEACDLSKPAIPVWTNFLFNLVQKDNLVSGIILRQDGLLPDDERAALVGDLVVRLQKVGVPVVLSCHHDNAALDQLDLGFLGGVIIENACILPDGGRRDYFRSAKLRHVMTRCAEQRQIRPGFFVGFHDRWDQRPSAAVVCRAVKLARHFEAVFEHGPRVESCYSAQDMAQPISGFEFLRKSETCELQKVWLEQKRKVQTGSGSAADDQVACLDVSGLRAFFPNIEEQLQPRTVHNPRRESCQTLPPSKYLDLAPPRIDFWESSPDGEQLSPQGCVPLTVAANQTHFDAVLETQKKLGDLEMLHQLDETEVDRVIQHLRSLQPASTQFYLVRLLIDGLLQNRIHVHKGLATGFTVPDTEVEFWGVAAVPDTNQHELDIFLSRQCPNDTTTVLHVWLGHHGVSRVHRFEEELRLEIACGLSEIHASLPLSIRAAIDRATPAEALFLLEQLQVANPCHIFKRAMEEHCRFVLLDRVSLESWNDAHSRQFLAGSVDMRQLLARRLADLTLAGSSRLPAVEGLLELYAEMEEIFADSLLFGNSDRINRIHEFLLCVYDPLDAYHSCAEVDTNADLFALLFFCLLRKAALEDVYLEATDRCPIFSQPDQAAVFCELWVLGSQCELYFGMVPRALGQIVYEKHQAFLQKHPPPNTLDDVTTGIMTSYAKTEPKPYTAKHGSSEDNKEATSLRQLLLKFSALSVFCLPAMLDIMLLTFVGRGLFMTAYMGDGNIIAACYGLLVALLLSAGITGNAGSVGNYYLSHYAYGNMIHFHAHCLSGGLLLSILIAFSGALIFFFNTGLMAALIFAAYHLLISTYLNLLGIMATMHQFGSPLTSGRTVLWRTIPLLFLSPALSTFINRYDVAIYLSVGYSFLCLLLVQYRSLCREWVAWTDNIPRISESDVADWYSSRLGKHLASDDSSESSVMISDEAQAAPSRSDALQAFRETMRRYHGNLTSIKQRLLYPDPFLERVDKGLPYIEWLLRKAITRQDIAEPFSVSWFAQLNQALKAQQAMTQGLKEHSIFMLSRHATLDVILSIGLFLTCLMDRWVSIAMSASSPPVDLFSHFTSRYAICFAMLYFCTSVMTLDATLQKYWDVRYELPDGKLSDLQDAVSMLKSSERYRRAKYRDALLLLLSRLMFIFGVSSLLIWAMVDSPTTLKLYYLYTMAYTAIIIFQARPQFNRCFTRDLASHAASIIASAAVGFLSGCVLHACIPSSSTYFVDVVALDATAVTAAALTSIWTLGTHPTTEIEPAPEPRPYATAPKAQIQPRLGIAPDELTAESPLPRLDDLPDIQLSATLRSELAMALMAGLEMLGCQDTAPYLSAKAFQSLIQMWENGSISLKLYSPSCFEEKGLFNIQSYSELQNDVLTITTSVPGLELDSTKLEQMRMFILVESMLYHTATAVLSLSHDRATHVALFIHQDISSRIDFELASASERSFQSLRARANSLLLFHLCLGIDVDKEWSRLSHTVRELIFHRILDGDTQLSRSELSLVFSSGVCPDASNFQVSLGLELYQVASKKLRRSRCSEHHGRFCPPSLTRRATNTLKRPSITQHTIKMANIPMTLFKWIGVIFGGSPNVERELCYQLRWLPSIIRTPNIWLILSVWELSRRIKNIWIYAMLIQRHPSLEYISQLAQRGVSRTLQGDRIVVQMRRKAVTGFALKAEQGSITLEVFDNNHASRPEGMKPVLTATYDDHFRLTTRCDERRVGRVVSSYTYSDESSSRQPVRKHVVGEDIEKTCVYDERGRVATGLVKIGDSEYSFRYFYRRGSKDSHDVLKAEFTVSGSSSTDSLVVFWGAPRAEDNLENLTWSPSDLVCRIVKNVGDRSYISTVTYQHRRDPLTETVLKEGDTIAAIPSSWVPRMFEHEDILLQRPQGASFEEDDLLFYHRRGQLESLARYCGRPVSWTALFNPCIWRYLRKKTVYRRVPTWWLRTELWNFWRSSGKLDALAACWMDEKILRAEPLLKGYWSARGSGRLDAAAAFLDRSIDQISAAINMDKDVSEVCMLPIKTSDLYTMGLGRDANQMTTRPKDCFDDTRDRISVIFNDTGCWPDAPGGVSNCRRDLVDGHSTIRNHVLAESANEYGIPRFQVERNVQSLKTLPLWGLDGRVPNHGLIDNLLESEVDAKISNTATERDILGTFVPLLKLFVKGARSKSISRANMTTYTDAVLGMFEYFTHKDYNRTWNSREVSEAWVEAWLTAFDDTNISNPADYFEVQKPSLSDLRCAREIFSSYFFIFSVQTPDDCPKVFQSTHHGVSSLFGLFLKHRRGATFGIWDHAILWRECCLNLSTAQSTLPIPVQSMVLAGIGLAMRLAYSHADVVLPCTPVFNPIWEAELGTDGGRLGHKKLFSRKIDPIVNGVSNMAAFNPVDEVKTSIPTVVMLSNVQFIKDIKTAILAADVIVNKWGFPNYQLLVYGARDREPTYDIDMAKLIESCKLTEHVILKGFGKPQVALEDAWLFMNSSLSEGLPLAIAEAALAGVPIVATAVGATALVLTDPDNPSLRYGEVVPPNDPTALARAQIAILAMAGPWAKFSGDVDKRGSVLAHLRIPDTLAAKDVEWLSKRMTEKKEDRRKLGLLGRQVVLRGFHGKRYLREHEQMYWVQWRLAQMRAKSCCKPLNSGGGMQTGQGDFGIKLEPRISNGGQGGLPTSVERPEPRKLKKPRRHQEEVSELTV</sequence>
<proteinExistence type="predicted"/>
<evidence type="ECO:0000256" key="2">
    <source>
        <dbReference type="SAM" id="Phobius"/>
    </source>
</evidence>
<keyword evidence="4" id="KW-1185">Reference proteome</keyword>
<feature type="transmembrane region" description="Helical" evidence="2">
    <location>
        <begin position="1345"/>
        <end position="1368"/>
    </location>
</feature>
<feature type="transmembrane region" description="Helical" evidence="2">
    <location>
        <begin position="849"/>
        <end position="873"/>
    </location>
</feature>
<dbReference type="Proteomes" id="UP001321760">
    <property type="component" value="Unassembled WGS sequence"/>
</dbReference>
<feature type="transmembrane region" description="Helical" evidence="2">
    <location>
        <begin position="1315"/>
        <end position="1333"/>
    </location>
</feature>
<evidence type="ECO:0000313" key="4">
    <source>
        <dbReference type="Proteomes" id="UP001321760"/>
    </source>
</evidence>
<comment type="caution">
    <text evidence="3">The sequence shown here is derived from an EMBL/GenBank/DDBJ whole genome shotgun (WGS) entry which is preliminary data.</text>
</comment>
<dbReference type="PANTHER" id="PTHR12526:SF630">
    <property type="entry name" value="GLYCOSYLTRANSFERASE"/>
    <property type="match status" value="1"/>
</dbReference>
<evidence type="ECO:0000313" key="3">
    <source>
        <dbReference type="EMBL" id="KAK4448003.1"/>
    </source>
</evidence>
<keyword evidence="2" id="KW-0472">Membrane</keyword>
<keyword evidence="2" id="KW-1133">Transmembrane helix</keyword>
<reference evidence="3" key="1">
    <citation type="journal article" date="2023" name="Mol. Phylogenet. Evol.">
        <title>Genome-scale phylogeny and comparative genomics of the fungal order Sordariales.</title>
        <authorList>
            <person name="Hensen N."/>
            <person name="Bonometti L."/>
            <person name="Westerberg I."/>
            <person name="Brannstrom I.O."/>
            <person name="Guillou S."/>
            <person name="Cros-Aarteil S."/>
            <person name="Calhoun S."/>
            <person name="Haridas S."/>
            <person name="Kuo A."/>
            <person name="Mondo S."/>
            <person name="Pangilinan J."/>
            <person name="Riley R."/>
            <person name="LaButti K."/>
            <person name="Andreopoulos B."/>
            <person name="Lipzen A."/>
            <person name="Chen C."/>
            <person name="Yan M."/>
            <person name="Daum C."/>
            <person name="Ng V."/>
            <person name="Clum A."/>
            <person name="Steindorff A."/>
            <person name="Ohm R.A."/>
            <person name="Martin F."/>
            <person name="Silar P."/>
            <person name="Natvig D.O."/>
            <person name="Lalanne C."/>
            <person name="Gautier V."/>
            <person name="Ament-Velasquez S.L."/>
            <person name="Kruys A."/>
            <person name="Hutchinson M.I."/>
            <person name="Powell A.J."/>
            <person name="Barry K."/>
            <person name="Miller A.N."/>
            <person name="Grigoriev I.V."/>
            <person name="Debuchy R."/>
            <person name="Gladieux P."/>
            <person name="Hiltunen Thoren M."/>
            <person name="Johannesson H."/>
        </authorList>
    </citation>
    <scope>NUCLEOTIDE SEQUENCE</scope>
    <source>
        <strain evidence="3">PSN243</strain>
    </source>
</reference>
<protein>
    <recommendedName>
        <fullName evidence="5">DUF3492 domain-containing protein</fullName>
    </recommendedName>
</protein>
<dbReference type="Gene3D" id="3.40.50.2000">
    <property type="entry name" value="Glycogen Phosphorylase B"/>
    <property type="match status" value="1"/>
</dbReference>
<dbReference type="Pfam" id="PF13692">
    <property type="entry name" value="Glyco_trans_1_4"/>
    <property type="match status" value="1"/>
</dbReference>
<evidence type="ECO:0000256" key="1">
    <source>
        <dbReference type="SAM" id="MobiDB-lite"/>
    </source>
</evidence>
<feature type="transmembrane region" description="Helical" evidence="2">
    <location>
        <begin position="928"/>
        <end position="953"/>
    </location>
</feature>
<feature type="transmembrane region" description="Helical" evidence="2">
    <location>
        <begin position="1020"/>
        <end position="1037"/>
    </location>
</feature>
<feature type="transmembrane region" description="Helical" evidence="2">
    <location>
        <begin position="1186"/>
        <end position="1206"/>
    </location>
</feature>
<organism evidence="3 4">
    <name type="scientific">Podospora aff. communis PSN243</name>
    <dbReference type="NCBI Taxonomy" id="3040156"/>
    <lineage>
        <taxon>Eukaryota</taxon>
        <taxon>Fungi</taxon>
        <taxon>Dikarya</taxon>
        <taxon>Ascomycota</taxon>
        <taxon>Pezizomycotina</taxon>
        <taxon>Sordariomycetes</taxon>
        <taxon>Sordariomycetidae</taxon>
        <taxon>Sordariales</taxon>
        <taxon>Podosporaceae</taxon>
        <taxon>Podospora</taxon>
    </lineage>
</organism>
<feature type="transmembrane region" description="Helical" evidence="2">
    <location>
        <begin position="959"/>
        <end position="984"/>
    </location>
</feature>
<gene>
    <name evidence="3" type="ORF">QBC34DRAFT_354167</name>
</gene>